<gene>
    <name evidence="2" type="primary">nolG</name>
    <name evidence="2" type="ORF">CLIT_5c01460</name>
</gene>
<dbReference type="STRING" id="1121324.CLIT_5c01460"/>
<feature type="transmembrane region" description="Helical" evidence="1">
    <location>
        <begin position="916"/>
        <end position="940"/>
    </location>
</feature>
<dbReference type="Gene3D" id="3.30.70.1430">
    <property type="entry name" value="Multidrug efflux transporter AcrB pore domain"/>
    <property type="match status" value="2"/>
</dbReference>
<dbReference type="PANTHER" id="PTHR32063:SF18">
    <property type="entry name" value="CATION EFFLUX SYSTEM PROTEIN"/>
    <property type="match status" value="1"/>
</dbReference>
<feature type="transmembrane region" description="Helical" evidence="1">
    <location>
        <begin position="536"/>
        <end position="560"/>
    </location>
</feature>
<dbReference type="InterPro" id="IPR027463">
    <property type="entry name" value="AcrB_DN_DC_subdom"/>
</dbReference>
<sequence>MIAWSVKHRSIVMLIFSIIIITGALIYGDMERQENPTVVAPYAVVKCIYPGASPEDVEKLVVKNLESKIREIEEVKRTESFSMESIGVIKVKLKDISDSKIDKTWEKLKDKVDQCKKDLPKEAYEPEVDTNIVETYGYIATVTSSELEYVRLNEFAQELKDDLEKDGGAAKVIVDGEIENQISIDLDMLKLRQYNVTPENIIKILMARNVNIPGGTLDIGDKIKVPVQTTGEYSNIDEIKNTIIGMSESGNVIYMRDIAQINMEEEQKDIFVKVNGEKALIVGVKYVEGENIVKIGKRLDEIVDNFKREMPENVDVQVFTDQSRYVDESIKLFQNNLISAVALVVIVILLTMGVKSSIVVSSSIPAIIMLTFVFMKVFKIQLHQVSIASLIISLSLLVANAIVANDSIYLYLERGYGKEEACIRGVEEVKIPILTSTITTVASFLPLAMMYGTAGKFVKTLPVLVSVALFGSYIASLTLVPAMGYTFFGGEEKSSDGGIKAKISNNKLIRKLTDYCKGIVSVYEKLLVKSIKRPKAVVVSAVAALAASLLLIPALGVQLFPFVERDQYIIDIAVKDGSTSSRTDETVREIEKILLSQDSVEGVVSKIGDGIPKFYVTYQGNQRASNKAQMIINGKKEDMHRIQELLEEKVIGARIEVKQLELAEPVGLPVQVRISGEDIGVLRSIAEDVQNQIAQIKQGKNVQDNYGLETYKLMVDVNSEKASMAGLTNYDISSTIRMAINGFEVTKIKPENSDDDINVIMRIPHEERKTGDVLSQIYFTSRFTGENVPLVEVADIENRFSLNNIMRRDGQRTITVGLYPAPGHNAASLLKEVEKKLEGYGVPDGYTMVFGGENEDRGEAFRSLVKPFILAVVVIYMTMVFQFTDLRRPLIIMGTIPLSFIGVIVGLLVTGYPIGFMALLGAISLMGVVVNNGIVLLDYIQVLRDGGKGIDEAVVESCVTRYRPIMVGMITTVIGLVPMAISGGSLWAPMAYSIISGLIVSSALTLFVIPSTYIIFEREGSLIGKLVRYLASRGSIQRKAQN</sequence>
<dbReference type="PANTHER" id="PTHR32063">
    <property type="match status" value="1"/>
</dbReference>
<dbReference type="OrthoDB" id="9757876at2"/>
<keyword evidence="3" id="KW-1185">Reference proteome</keyword>
<feature type="transmembrane region" description="Helical" evidence="1">
    <location>
        <begin position="994"/>
        <end position="1016"/>
    </location>
</feature>
<dbReference type="Gene3D" id="3.30.2090.10">
    <property type="entry name" value="Multidrug efflux transporter AcrB TolC docking domain, DN and DC subdomains"/>
    <property type="match status" value="2"/>
</dbReference>
<comment type="caution">
    <text evidence="2">The sequence shown here is derived from an EMBL/GenBank/DDBJ whole genome shotgun (WGS) entry which is preliminary data.</text>
</comment>
<keyword evidence="1" id="KW-1133">Transmembrane helix</keyword>
<feature type="transmembrane region" description="Helical" evidence="1">
    <location>
        <begin position="463"/>
        <end position="488"/>
    </location>
</feature>
<keyword evidence="1" id="KW-0472">Membrane</keyword>
<dbReference type="Pfam" id="PF00873">
    <property type="entry name" value="ACR_tran"/>
    <property type="match status" value="1"/>
</dbReference>
<dbReference type="GO" id="GO:0005886">
    <property type="term" value="C:plasma membrane"/>
    <property type="evidence" value="ECO:0007669"/>
    <property type="project" value="TreeGrafter"/>
</dbReference>
<dbReference type="SUPFAM" id="SSF82714">
    <property type="entry name" value="Multidrug efflux transporter AcrB TolC docking domain, DN and DC subdomains"/>
    <property type="match status" value="2"/>
</dbReference>
<protein>
    <submittedName>
        <fullName evidence="2">Nodulation protein NolG</fullName>
    </submittedName>
</protein>
<dbReference type="Gene3D" id="3.30.70.1320">
    <property type="entry name" value="Multidrug efflux transporter AcrB pore domain like"/>
    <property type="match status" value="1"/>
</dbReference>
<dbReference type="RefSeq" id="WP_052635979.1">
    <property type="nucleotide sequence ID" value="NZ_FSRH01000007.1"/>
</dbReference>
<dbReference type="Proteomes" id="UP000027946">
    <property type="component" value="Unassembled WGS sequence"/>
</dbReference>
<dbReference type="Gene3D" id="3.30.70.1440">
    <property type="entry name" value="Multidrug efflux transporter AcrB pore domain"/>
    <property type="match status" value="1"/>
</dbReference>
<organism evidence="2 3">
    <name type="scientific">Peptoclostridium litorale DSM 5388</name>
    <dbReference type="NCBI Taxonomy" id="1121324"/>
    <lineage>
        <taxon>Bacteria</taxon>
        <taxon>Bacillati</taxon>
        <taxon>Bacillota</taxon>
        <taxon>Clostridia</taxon>
        <taxon>Peptostreptococcales</taxon>
        <taxon>Peptoclostridiaceae</taxon>
        <taxon>Peptoclostridium</taxon>
    </lineage>
</organism>
<keyword evidence="1" id="KW-0812">Transmembrane</keyword>
<evidence type="ECO:0000313" key="2">
    <source>
        <dbReference type="EMBL" id="KDR96134.1"/>
    </source>
</evidence>
<dbReference type="PRINTS" id="PR00702">
    <property type="entry name" value="ACRIFLAVINRP"/>
</dbReference>
<feature type="transmembrane region" description="Helical" evidence="1">
    <location>
        <begin position="890"/>
        <end position="910"/>
    </location>
</feature>
<name>A0A069RGI9_PEPLI</name>
<feature type="transmembrane region" description="Helical" evidence="1">
    <location>
        <begin position="12"/>
        <end position="28"/>
    </location>
</feature>
<feature type="transmembrane region" description="Helical" evidence="1">
    <location>
        <begin position="433"/>
        <end position="451"/>
    </location>
</feature>
<dbReference type="SUPFAM" id="SSF82693">
    <property type="entry name" value="Multidrug efflux transporter AcrB pore domain, PN1, PN2, PC1 and PC2 subdomains"/>
    <property type="match status" value="2"/>
</dbReference>
<dbReference type="GO" id="GO:0042910">
    <property type="term" value="F:xenobiotic transmembrane transporter activity"/>
    <property type="evidence" value="ECO:0007669"/>
    <property type="project" value="TreeGrafter"/>
</dbReference>
<feature type="transmembrane region" description="Helical" evidence="1">
    <location>
        <begin position="387"/>
        <end position="412"/>
    </location>
</feature>
<feature type="transmembrane region" description="Helical" evidence="1">
    <location>
        <begin position="864"/>
        <end position="883"/>
    </location>
</feature>
<evidence type="ECO:0000256" key="1">
    <source>
        <dbReference type="SAM" id="Phobius"/>
    </source>
</evidence>
<feature type="transmembrane region" description="Helical" evidence="1">
    <location>
        <begin position="358"/>
        <end position="375"/>
    </location>
</feature>
<dbReference type="EMBL" id="JJMM01000005">
    <property type="protein sequence ID" value="KDR96134.1"/>
    <property type="molecule type" value="Genomic_DNA"/>
</dbReference>
<dbReference type="SUPFAM" id="SSF82866">
    <property type="entry name" value="Multidrug efflux transporter AcrB transmembrane domain"/>
    <property type="match status" value="2"/>
</dbReference>
<dbReference type="Gene3D" id="1.20.1640.10">
    <property type="entry name" value="Multidrug efflux transporter AcrB transmembrane domain"/>
    <property type="match status" value="2"/>
</dbReference>
<evidence type="ECO:0000313" key="3">
    <source>
        <dbReference type="Proteomes" id="UP000027946"/>
    </source>
</evidence>
<dbReference type="AlphaFoldDB" id="A0A069RGI9"/>
<feature type="transmembrane region" description="Helical" evidence="1">
    <location>
        <begin position="965"/>
        <end position="988"/>
    </location>
</feature>
<accession>A0A069RGI9</accession>
<proteinExistence type="predicted"/>
<reference evidence="2 3" key="1">
    <citation type="submission" date="2014-03" db="EMBL/GenBank/DDBJ databases">
        <title>Genome sequence of Clostridium litorale W6, DSM 5388.</title>
        <authorList>
            <person name="Poehlein A."/>
            <person name="Jagirdar A."/>
            <person name="Khonsari B."/>
            <person name="Chibani C.M."/>
            <person name="Gutierrez Gutierrez D.A."/>
            <person name="Davydova E."/>
            <person name="Alghaithi H.S."/>
            <person name="Nair K.P."/>
            <person name="Dhamotharan K."/>
            <person name="Chandran L."/>
            <person name="G W."/>
            <person name="Daniel R."/>
        </authorList>
    </citation>
    <scope>NUCLEOTIDE SEQUENCE [LARGE SCALE GENOMIC DNA]</scope>
    <source>
        <strain evidence="2 3">W6</strain>
    </source>
</reference>
<feature type="transmembrane region" description="Helical" evidence="1">
    <location>
        <begin position="332"/>
        <end position="351"/>
    </location>
</feature>
<dbReference type="InterPro" id="IPR001036">
    <property type="entry name" value="Acrflvin-R"/>
</dbReference>
<dbReference type="eggNOG" id="COG0841">
    <property type="taxonomic scope" value="Bacteria"/>
</dbReference>